<sequence>MAFWGVEVKPGKPYTHQSDDTRGRLHLSHATLGIGKATKKTLVQCNVGNKTPILICSLLPDKTESCPLDLEFEEDDDVVFSVIGPQSVHLSGFFLENGRDCRHEHEDEDDSDLYGEDIAETESDESTDYDTETEYENDFIDDSDLEAYPSSPVPNSGVVIEEILDDEKLPKENGNHKYSRKVPPSDHDDSGSSHRQIVVRGTAGAPVFESEDEDGFPISSTVKSIPSVQKNEAKAKEKKEKKKAKEGKKNTKEDSDQVSGLKRKIEIVQDGDPEGGDADQPHDSVPSTEVSKKKKKKQDKKEKNIEAGKDDQISVSKDDAAQAGEAKCNEMDQDLPSNNELDQKSADDKSLDLNVDHAAATGEHSEEKKKKKKKKKKNKTQESDENAKVPEVKNQESDMNVQESDMDGKASKVRTFANGLVIEEIAMGKPDGKRASPGKKVSVYYIGKLKKNGKIFDSNIGRAPFKFHLGVGEVIKGWDVGVNGMRIGDKRRLEIPPSMGYGSKGAGGKIPPNSWLVFDVELVNVN</sequence>
<evidence type="ECO:0000313" key="8">
    <source>
        <dbReference type="EMBL" id="KAJ4954806.1"/>
    </source>
</evidence>
<dbReference type="FunFam" id="3.10.50.40:FF:000006">
    <property type="entry name" value="Peptidyl-prolyl cis-trans isomerase"/>
    <property type="match status" value="1"/>
</dbReference>
<evidence type="ECO:0000256" key="3">
    <source>
        <dbReference type="ARBA" id="ARBA00023110"/>
    </source>
</evidence>
<evidence type="ECO:0000256" key="2">
    <source>
        <dbReference type="ARBA" id="ARBA00013194"/>
    </source>
</evidence>
<dbReference type="PROSITE" id="PS50059">
    <property type="entry name" value="FKBP_PPIASE"/>
    <property type="match status" value="1"/>
</dbReference>
<accession>A0A9Q0GXE9</accession>
<feature type="region of interest" description="Disordered" evidence="6">
    <location>
        <begin position="166"/>
        <end position="408"/>
    </location>
</feature>
<dbReference type="OrthoDB" id="1902587at2759"/>
<feature type="compositionally biased region" description="Basic and acidic residues" evidence="6">
    <location>
        <begin position="183"/>
        <end position="192"/>
    </location>
</feature>
<evidence type="ECO:0000256" key="6">
    <source>
        <dbReference type="SAM" id="MobiDB-lite"/>
    </source>
</evidence>
<feature type="domain" description="PPIase FKBP-type" evidence="7">
    <location>
        <begin position="438"/>
        <end position="526"/>
    </location>
</feature>
<dbReference type="GO" id="GO:0003755">
    <property type="term" value="F:peptidyl-prolyl cis-trans isomerase activity"/>
    <property type="evidence" value="ECO:0007669"/>
    <property type="project" value="UniProtKB-KW"/>
</dbReference>
<dbReference type="Gene3D" id="2.60.120.340">
    <property type="entry name" value="Nucleoplasmin core domain"/>
    <property type="match status" value="1"/>
</dbReference>
<evidence type="ECO:0000256" key="4">
    <source>
        <dbReference type="ARBA" id="ARBA00023235"/>
    </source>
</evidence>
<dbReference type="GO" id="GO:0005634">
    <property type="term" value="C:nucleus"/>
    <property type="evidence" value="ECO:0007669"/>
    <property type="project" value="UniProtKB-ARBA"/>
</dbReference>
<protein>
    <recommendedName>
        <fullName evidence="2 5">peptidylprolyl isomerase</fullName>
        <ecNumber evidence="2 5">5.2.1.8</ecNumber>
    </recommendedName>
</protein>
<dbReference type="AlphaFoldDB" id="A0A9Q0GXE9"/>
<dbReference type="Pfam" id="PF00254">
    <property type="entry name" value="FKBP_C"/>
    <property type="match status" value="1"/>
</dbReference>
<dbReference type="EMBL" id="JAMYWD010000011">
    <property type="protein sequence ID" value="KAJ4954806.1"/>
    <property type="molecule type" value="Genomic_DNA"/>
</dbReference>
<organism evidence="8 9">
    <name type="scientific">Protea cynaroides</name>
    <dbReference type="NCBI Taxonomy" id="273540"/>
    <lineage>
        <taxon>Eukaryota</taxon>
        <taxon>Viridiplantae</taxon>
        <taxon>Streptophyta</taxon>
        <taxon>Embryophyta</taxon>
        <taxon>Tracheophyta</taxon>
        <taxon>Spermatophyta</taxon>
        <taxon>Magnoliopsida</taxon>
        <taxon>Proteales</taxon>
        <taxon>Proteaceae</taxon>
        <taxon>Protea</taxon>
    </lineage>
</organism>
<gene>
    <name evidence="8" type="ORF">NE237_011589</name>
</gene>
<dbReference type="EC" id="5.2.1.8" evidence="2 5"/>
<keyword evidence="4 5" id="KW-0413">Isomerase</keyword>
<keyword evidence="9" id="KW-1185">Reference proteome</keyword>
<feature type="compositionally biased region" description="Acidic residues" evidence="6">
    <location>
        <begin position="106"/>
        <end position="132"/>
    </location>
</feature>
<comment type="catalytic activity">
    <reaction evidence="1 5">
        <text>[protein]-peptidylproline (omega=180) = [protein]-peptidylproline (omega=0)</text>
        <dbReference type="Rhea" id="RHEA:16237"/>
        <dbReference type="Rhea" id="RHEA-COMP:10747"/>
        <dbReference type="Rhea" id="RHEA-COMP:10748"/>
        <dbReference type="ChEBI" id="CHEBI:83833"/>
        <dbReference type="ChEBI" id="CHEBI:83834"/>
        <dbReference type="EC" id="5.2.1.8"/>
    </reaction>
</comment>
<dbReference type="SUPFAM" id="SSF69203">
    <property type="entry name" value="Nucleoplasmin-like core domain"/>
    <property type="match status" value="1"/>
</dbReference>
<comment type="caution">
    <text evidence="8">The sequence shown here is derived from an EMBL/GenBank/DDBJ whole genome shotgun (WGS) entry which is preliminary data.</text>
</comment>
<evidence type="ECO:0000256" key="5">
    <source>
        <dbReference type="PROSITE-ProRule" id="PRU00277"/>
    </source>
</evidence>
<dbReference type="InterPro" id="IPR046357">
    <property type="entry name" value="PPIase_dom_sf"/>
</dbReference>
<feature type="compositionally biased region" description="Basic and acidic residues" evidence="6">
    <location>
        <begin position="166"/>
        <end position="175"/>
    </location>
</feature>
<dbReference type="InterPro" id="IPR036824">
    <property type="entry name" value="Nucleoplasmin_core_dom_sf"/>
</dbReference>
<feature type="compositionally biased region" description="Polar residues" evidence="6">
    <location>
        <begin position="218"/>
        <end position="229"/>
    </location>
</feature>
<reference evidence="8" key="1">
    <citation type="journal article" date="2023" name="Plant J.">
        <title>The genome of the king protea, Protea cynaroides.</title>
        <authorList>
            <person name="Chang J."/>
            <person name="Duong T.A."/>
            <person name="Schoeman C."/>
            <person name="Ma X."/>
            <person name="Roodt D."/>
            <person name="Barker N."/>
            <person name="Li Z."/>
            <person name="Van de Peer Y."/>
            <person name="Mizrachi E."/>
        </authorList>
    </citation>
    <scope>NUCLEOTIDE SEQUENCE</scope>
    <source>
        <tissue evidence="8">Young leaves</tissue>
    </source>
</reference>
<feature type="compositionally biased region" description="Basic and acidic residues" evidence="6">
    <location>
        <begin position="379"/>
        <end position="396"/>
    </location>
</feature>
<evidence type="ECO:0000313" key="9">
    <source>
        <dbReference type="Proteomes" id="UP001141806"/>
    </source>
</evidence>
<feature type="region of interest" description="Disordered" evidence="6">
    <location>
        <begin position="102"/>
        <end position="132"/>
    </location>
</feature>
<dbReference type="PANTHER" id="PTHR43811">
    <property type="entry name" value="FKBP-TYPE PEPTIDYL-PROLYL CIS-TRANS ISOMERASE FKPA"/>
    <property type="match status" value="1"/>
</dbReference>
<evidence type="ECO:0000256" key="1">
    <source>
        <dbReference type="ARBA" id="ARBA00000971"/>
    </source>
</evidence>
<dbReference type="InterPro" id="IPR041232">
    <property type="entry name" value="NPL"/>
</dbReference>
<feature type="compositionally biased region" description="Basic and acidic residues" evidence="6">
    <location>
        <begin position="341"/>
        <end position="355"/>
    </location>
</feature>
<dbReference type="SUPFAM" id="SSF54534">
    <property type="entry name" value="FKBP-like"/>
    <property type="match status" value="1"/>
</dbReference>
<dbReference type="PANTHER" id="PTHR43811:SF19">
    <property type="entry name" value="39 KDA FK506-BINDING NUCLEAR PROTEIN"/>
    <property type="match status" value="1"/>
</dbReference>
<proteinExistence type="predicted"/>
<dbReference type="Proteomes" id="UP001141806">
    <property type="component" value="Unassembled WGS sequence"/>
</dbReference>
<feature type="compositionally biased region" description="Basic residues" evidence="6">
    <location>
        <begin position="369"/>
        <end position="378"/>
    </location>
</feature>
<keyword evidence="3 5" id="KW-0697">Rotamase</keyword>
<name>A0A9Q0GXE9_9MAGN</name>
<dbReference type="Pfam" id="PF17800">
    <property type="entry name" value="NPL"/>
    <property type="match status" value="1"/>
</dbReference>
<evidence type="ECO:0000259" key="7">
    <source>
        <dbReference type="PROSITE" id="PS50059"/>
    </source>
</evidence>
<dbReference type="InterPro" id="IPR001179">
    <property type="entry name" value="PPIase_FKBP_dom"/>
</dbReference>
<dbReference type="Gene3D" id="3.10.50.40">
    <property type="match status" value="1"/>
</dbReference>
<feature type="compositionally biased region" description="Basic and acidic residues" evidence="6">
    <location>
        <begin position="299"/>
        <end position="320"/>
    </location>
</feature>